<feature type="transmembrane region" description="Helical" evidence="1">
    <location>
        <begin position="245"/>
        <end position="265"/>
    </location>
</feature>
<keyword evidence="1" id="KW-0472">Membrane</keyword>
<feature type="domain" description="CAAX prenyl protease 2/Lysostaphin resistance protein A-like" evidence="2">
    <location>
        <begin position="150"/>
        <end position="246"/>
    </location>
</feature>
<keyword evidence="3" id="KW-0378">Hydrolase</keyword>
<keyword evidence="3" id="KW-0482">Metalloprotease</keyword>
<keyword evidence="3" id="KW-0645">Protease</keyword>
<feature type="transmembrane region" description="Helical" evidence="1">
    <location>
        <begin position="26"/>
        <end position="50"/>
    </location>
</feature>
<feature type="transmembrane region" description="Helical" evidence="1">
    <location>
        <begin position="114"/>
        <end position="136"/>
    </location>
</feature>
<gene>
    <name evidence="3" type="ORF">OEZ71_07420</name>
</gene>
<evidence type="ECO:0000256" key="1">
    <source>
        <dbReference type="SAM" id="Phobius"/>
    </source>
</evidence>
<feature type="transmembrane region" description="Helical" evidence="1">
    <location>
        <begin position="206"/>
        <end position="224"/>
    </location>
</feature>
<comment type="caution">
    <text evidence="3">The sequence shown here is derived from an EMBL/GenBank/DDBJ whole genome shotgun (WGS) entry which is preliminary data.</text>
</comment>
<organism evidence="3 4">
    <name type="scientific">Albidovulum litorale</name>
    <dbReference type="NCBI Taxonomy" id="2984134"/>
    <lineage>
        <taxon>Bacteria</taxon>
        <taxon>Pseudomonadati</taxon>
        <taxon>Pseudomonadota</taxon>
        <taxon>Alphaproteobacteria</taxon>
        <taxon>Rhodobacterales</taxon>
        <taxon>Paracoccaceae</taxon>
        <taxon>Albidovulum</taxon>
    </lineage>
</organism>
<sequence>MPLPPSYSAYQALIAPARRRSELWRLLPAAILIAGAYTLPLLVLSAFLTAEYGSLITAALIERMVRGDTPGGMLLLLWTFLGLALGPMAAVRIIHGRGAGTLFGPSIAVTLRAFIRVFVAVLALQVALMPLTLSGADLQPGIGLATLLGYLPFALTGILIQTGAEEVLFRGYLQSQLAARFRSPLIWIGIPSALFAWGHYLPEEYGANAGMIALWAAFFGVLAADLTARSGSLGAALGFHMANNVVALLIVGIGGTLDGLALWTLPIDLTDPAVARPALIVDFATMIVSWLLARLALRV</sequence>
<dbReference type="GO" id="GO:0008237">
    <property type="term" value="F:metallopeptidase activity"/>
    <property type="evidence" value="ECO:0007669"/>
    <property type="project" value="UniProtKB-KW"/>
</dbReference>
<dbReference type="EMBL" id="JAOWKZ010000002">
    <property type="protein sequence ID" value="MCV2872123.1"/>
    <property type="molecule type" value="Genomic_DNA"/>
</dbReference>
<evidence type="ECO:0000259" key="2">
    <source>
        <dbReference type="Pfam" id="PF02517"/>
    </source>
</evidence>
<keyword evidence="1" id="KW-1133">Transmembrane helix</keyword>
<dbReference type="InterPro" id="IPR003675">
    <property type="entry name" value="Rce1/LyrA-like_dom"/>
</dbReference>
<evidence type="ECO:0000313" key="3">
    <source>
        <dbReference type="EMBL" id="MCV2872123.1"/>
    </source>
</evidence>
<name>A0ABT2ZLY4_9RHOB</name>
<feature type="transmembrane region" description="Helical" evidence="1">
    <location>
        <begin position="181"/>
        <end position="200"/>
    </location>
</feature>
<dbReference type="Pfam" id="PF02517">
    <property type="entry name" value="Rce1-like"/>
    <property type="match status" value="1"/>
</dbReference>
<keyword evidence="4" id="KW-1185">Reference proteome</keyword>
<accession>A0ABT2ZLY4</accession>
<keyword evidence="1" id="KW-0812">Transmembrane</keyword>
<protein>
    <submittedName>
        <fullName evidence="3">CPBP family intramembrane metalloprotease</fullName>
    </submittedName>
</protein>
<reference evidence="3 4" key="1">
    <citation type="submission" date="2022-10" db="EMBL/GenBank/DDBJ databases">
        <title>Defluviimonas sp. nov., isolated from ocean surface sediments.</title>
        <authorList>
            <person name="He W."/>
            <person name="Wang L."/>
            <person name="Zhang D.-F."/>
        </authorList>
    </citation>
    <scope>NUCLEOTIDE SEQUENCE [LARGE SCALE GENOMIC DNA]</scope>
    <source>
        <strain evidence="3 4">WL0050</strain>
    </source>
</reference>
<feature type="transmembrane region" description="Helical" evidence="1">
    <location>
        <begin position="70"/>
        <end position="94"/>
    </location>
</feature>
<dbReference type="RefSeq" id="WP_263739314.1">
    <property type="nucleotide sequence ID" value="NZ_JAOWKZ010000002.1"/>
</dbReference>
<evidence type="ECO:0000313" key="4">
    <source>
        <dbReference type="Proteomes" id="UP001652564"/>
    </source>
</evidence>
<proteinExistence type="predicted"/>
<feature type="transmembrane region" description="Helical" evidence="1">
    <location>
        <begin position="277"/>
        <end position="297"/>
    </location>
</feature>
<dbReference type="Proteomes" id="UP001652564">
    <property type="component" value="Unassembled WGS sequence"/>
</dbReference>
<feature type="transmembrane region" description="Helical" evidence="1">
    <location>
        <begin position="142"/>
        <end position="160"/>
    </location>
</feature>